<dbReference type="Proteomes" id="UP000807504">
    <property type="component" value="Unassembled WGS sequence"/>
</dbReference>
<evidence type="ECO:0000256" key="1">
    <source>
        <dbReference type="SAM" id="MobiDB-lite"/>
    </source>
</evidence>
<proteinExistence type="predicted"/>
<dbReference type="EMBL" id="JABXBU010000864">
    <property type="protein sequence ID" value="KAF8784108.1"/>
    <property type="molecule type" value="Genomic_DNA"/>
</dbReference>
<organism evidence="2 3">
    <name type="scientific">Argiope bruennichi</name>
    <name type="common">Wasp spider</name>
    <name type="synonym">Aranea bruennichi</name>
    <dbReference type="NCBI Taxonomy" id="94029"/>
    <lineage>
        <taxon>Eukaryota</taxon>
        <taxon>Metazoa</taxon>
        <taxon>Ecdysozoa</taxon>
        <taxon>Arthropoda</taxon>
        <taxon>Chelicerata</taxon>
        <taxon>Arachnida</taxon>
        <taxon>Araneae</taxon>
        <taxon>Araneomorphae</taxon>
        <taxon>Entelegynae</taxon>
        <taxon>Araneoidea</taxon>
        <taxon>Araneidae</taxon>
        <taxon>Argiope</taxon>
    </lineage>
</organism>
<feature type="non-terminal residue" evidence="2">
    <location>
        <position position="1"/>
    </location>
</feature>
<feature type="region of interest" description="Disordered" evidence="1">
    <location>
        <begin position="1"/>
        <end position="27"/>
    </location>
</feature>
<sequence>PTTSEIRQKKPRIISSRREKKKAPRRCHHTGVLRRVLAAPSSSWPADGSFPNPVWCQCPASFPSSCGLGYAKLHLNPPLIYTCSVPGLHEGILEAVLQNRQPVRMRSSG</sequence>
<gene>
    <name evidence="2" type="ORF">HNY73_011663</name>
</gene>
<comment type="caution">
    <text evidence="2">The sequence shown here is derived from an EMBL/GenBank/DDBJ whole genome shotgun (WGS) entry which is preliminary data.</text>
</comment>
<reference evidence="2" key="2">
    <citation type="submission" date="2020-06" db="EMBL/GenBank/DDBJ databases">
        <authorList>
            <person name="Sheffer M."/>
        </authorList>
    </citation>
    <scope>NUCLEOTIDE SEQUENCE</scope>
</reference>
<accession>A0A8T0F1A6</accession>
<protein>
    <submittedName>
        <fullName evidence="2">Uncharacterized protein</fullName>
    </submittedName>
</protein>
<evidence type="ECO:0000313" key="3">
    <source>
        <dbReference type="Proteomes" id="UP000807504"/>
    </source>
</evidence>
<reference evidence="2" key="1">
    <citation type="journal article" date="2020" name="bioRxiv">
        <title>Chromosome-level reference genome of the European wasp spider Argiope bruennichi: a resource for studies on range expansion and evolutionary adaptation.</title>
        <authorList>
            <person name="Sheffer M.M."/>
            <person name="Hoppe A."/>
            <person name="Krehenwinkel H."/>
            <person name="Uhl G."/>
            <person name="Kuss A.W."/>
            <person name="Jensen L."/>
            <person name="Jensen C."/>
            <person name="Gillespie R.G."/>
            <person name="Hoff K.J."/>
            <person name="Prost S."/>
        </authorList>
    </citation>
    <scope>NUCLEOTIDE SEQUENCE</scope>
</reference>
<feature type="compositionally biased region" description="Basic residues" evidence="1">
    <location>
        <begin position="18"/>
        <end position="27"/>
    </location>
</feature>
<name>A0A8T0F1A6_ARGBR</name>
<dbReference type="AlphaFoldDB" id="A0A8T0F1A6"/>
<evidence type="ECO:0000313" key="2">
    <source>
        <dbReference type="EMBL" id="KAF8784108.1"/>
    </source>
</evidence>
<keyword evidence="3" id="KW-1185">Reference proteome</keyword>